<feature type="domain" description="WPP" evidence="6">
    <location>
        <begin position="41"/>
        <end position="135"/>
    </location>
</feature>
<dbReference type="AlphaFoldDB" id="A0A427A4P0"/>
<protein>
    <recommendedName>
        <fullName evidence="6">WPP domain-containing protein</fullName>
    </recommendedName>
</protein>
<feature type="compositionally biased region" description="Low complexity" evidence="5">
    <location>
        <begin position="144"/>
        <end position="171"/>
    </location>
</feature>
<evidence type="ECO:0000256" key="3">
    <source>
        <dbReference type="ARBA" id="ARBA00022490"/>
    </source>
</evidence>
<comment type="subcellular location">
    <subcellularLocation>
        <location evidence="2">Cytoplasm</location>
    </subcellularLocation>
    <subcellularLocation>
        <location evidence="1">Nucleus</location>
    </subcellularLocation>
</comment>
<dbReference type="GO" id="GO:0000278">
    <property type="term" value="P:mitotic cell cycle"/>
    <property type="evidence" value="ECO:0007669"/>
    <property type="project" value="InterPro"/>
</dbReference>
<dbReference type="EMBL" id="AMZH03003768">
    <property type="protein sequence ID" value="RRT71219.1"/>
    <property type="molecule type" value="Genomic_DNA"/>
</dbReference>
<evidence type="ECO:0000256" key="2">
    <source>
        <dbReference type="ARBA" id="ARBA00004496"/>
    </source>
</evidence>
<feature type="region of interest" description="Disordered" evidence="5">
    <location>
        <begin position="1"/>
        <end position="44"/>
    </location>
</feature>
<feature type="compositionally biased region" description="Basic and acidic residues" evidence="5">
    <location>
        <begin position="1"/>
        <end position="12"/>
    </location>
</feature>
<comment type="caution">
    <text evidence="7">The sequence shown here is derived from an EMBL/GenBank/DDBJ whole genome shotgun (WGS) entry which is preliminary data.</text>
</comment>
<reference evidence="7 8" key="1">
    <citation type="journal article" date="2014" name="Agronomy (Basel)">
        <title>A Draft Genome Sequence for Ensete ventricosum, the Drought-Tolerant Tree Against Hunger.</title>
        <authorList>
            <person name="Harrison J."/>
            <person name="Moore K.A."/>
            <person name="Paszkiewicz K."/>
            <person name="Jones T."/>
            <person name="Grant M."/>
            <person name="Ambacheew D."/>
            <person name="Muzemil S."/>
            <person name="Studholme D.J."/>
        </authorList>
    </citation>
    <scope>NUCLEOTIDE SEQUENCE [LARGE SCALE GENOMIC DNA]</scope>
</reference>
<dbReference type="InterPro" id="IPR038214">
    <property type="entry name" value="WPP_sf"/>
</dbReference>
<evidence type="ECO:0000256" key="1">
    <source>
        <dbReference type="ARBA" id="ARBA00004123"/>
    </source>
</evidence>
<evidence type="ECO:0000259" key="6">
    <source>
        <dbReference type="Pfam" id="PF13943"/>
    </source>
</evidence>
<gene>
    <name evidence="7" type="ORF">B296_00033982</name>
</gene>
<sequence>MAEDSEATKHGSGEAPAKGSNEAEASATNPPPPASGLPSVSLNIWPPSQRTREAVIQHLIETLTSPSVLSKRYGVLSLDEASATGRLIEEEAFAAAAAAADSSHATSVDEEVEILQIYSKGISKRVLETVKKRGSSVDGAAKVTPTPADSDAPATAAGEEASSLESETPQA</sequence>
<dbReference type="GO" id="GO:0005737">
    <property type="term" value="C:cytoplasm"/>
    <property type="evidence" value="ECO:0007669"/>
    <property type="project" value="UniProtKB-SubCell"/>
</dbReference>
<proteinExistence type="predicted"/>
<organism evidence="7 8">
    <name type="scientific">Ensete ventricosum</name>
    <name type="common">Abyssinian banana</name>
    <name type="synonym">Musa ensete</name>
    <dbReference type="NCBI Taxonomy" id="4639"/>
    <lineage>
        <taxon>Eukaryota</taxon>
        <taxon>Viridiplantae</taxon>
        <taxon>Streptophyta</taxon>
        <taxon>Embryophyta</taxon>
        <taxon>Tracheophyta</taxon>
        <taxon>Spermatophyta</taxon>
        <taxon>Magnoliopsida</taxon>
        <taxon>Liliopsida</taxon>
        <taxon>Zingiberales</taxon>
        <taxon>Musaceae</taxon>
        <taxon>Ensete</taxon>
    </lineage>
</organism>
<evidence type="ECO:0000256" key="4">
    <source>
        <dbReference type="ARBA" id="ARBA00023242"/>
    </source>
</evidence>
<dbReference type="PANTHER" id="PTHR34362:SF1">
    <property type="entry name" value="WPP DOMAIN-CONTAINING PROTEIN 1-RELATED"/>
    <property type="match status" value="1"/>
</dbReference>
<name>A0A427A4P0_ENSVE</name>
<keyword evidence="3" id="KW-0963">Cytoplasm</keyword>
<evidence type="ECO:0000313" key="7">
    <source>
        <dbReference type="EMBL" id="RRT71219.1"/>
    </source>
</evidence>
<dbReference type="PANTHER" id="PTHR34362">
    <property type="entry name" value="WPP DOMAIN-CONTAINING PROTEIN 1-RELATED"/>
    <property type="match status" value="1"/>
</dbReference>
<accession>A0A427A4P0</accession>
<feature type="region of interest" description="Disordered" evidence="5">
    <location>
        <begin position="132"/>
        <end position="171"/>
    </location>
</feature>
<evidence type="ECO:0000256" key="5">
    <source>
        <dbReference type="SAM" id="MobiDB-lite"/>
    </source>
</evidence>
<dbReference type="InterPro" id="IPR025265">
    <property type="entry name" value="WPP_dom"/>
</dbReference>
<evidence type="ECO:0000313" key="8">
    <source>
        <dbReference type="Proteomes" id="UP000287651"/>
    </source>
</evidence>
<dbReference type="Pfam" id="PF13943">
    <property type="entry name" value="WPP"/>
    <property type="match status" value="1"/>
</dbReference>
<dbReference type="Gene3D" id="1.10.246.200">
    <property type="entry name" value="WPP domain"/>
    <property type="match status" value="1"/>
</dbReference>
<dbReference type="InterPro" id="IPR044692">
    <property type="entry name" value="WPP1/2/3"/>
</dbReference>
<dbReference type="GO" id="GO:0005634">
    <property type="term" value="C:nucleus"/>
    <property type="evidence" value="ECO:0007669"/>
    <property type="project" value="UniProtKB-SubCell"/>
</dbReference>
<dbReference type="GO" id="GO:0048527">
    <property type="term" value="P:lateral root development"/>
    <property type="evidence" value="ECO:0007669"/>
    <property type="project" value="InterPro"/>
</dbReference>
<dbReference type="Proteomes" id="UP000287651">
    <property type="component" value="Unassembled WGS sequence"/>
</dbReference>
<keyword evidence="4" id="KW-0539">Nucleus</keyword>